<dbReference type="GO" id="GO:0005737">
    <property type="term" value="C:cytoplasm"/>
    <property type="evidence" value="ECO:0007669"/>
    <property type="project" value="UniProtKB-UniRule"/>
</dbReference>
<evidence type="ECO:0000313" key="10">
    <source>
        <dbReference type="EMBL" id="EGK59588.1"/>
    </source>
</evidence>
<accession>F5RMU0</accession>
<dbReference type="InterPro" id="IPR022417">
    <property type="entry name" value="Porphobilin_deaminase_N"/>
</dbReference>
<feature type="domain" description="Porphobilinogen deaminase C-terminal" evidence="9">
    <location>
        <begin position="187"/>
        <end position="256"/>
    </location>
</feature>
<dbReference type="InterPro" id="IPR000860">
    <property type="entry name" value="HemC"/>
</dbReference>
<dbReference type="HOGENOM" id="CLU_019704_0_2_9"/>
<dbReference type="GO" id="GO:0004418">
    <property type="term" value="F:hydroxymethylbilane synthase activity"/>
    <property type="evidence" value="ECO:0007669"/>
    <property type="project" value="UniProtKB-UniRule"/>
</dbReference>
<dbReference type="STRING" id="888060.HMPREF9081_1576"/>
<comment type="similarity">
    <text evidence="2 7">Belongs to the HMBS family.</text>
</comment>
<dbReference type="Proteomes" id="UP000004067">
    <property type="component" value="Unassembled WGS sequence"/>
</dbReference>
<dbReference type="FunFam" id="3.40.190.10:FF:000005">
    <property type="entry name" value="Porphobilinogen deaminase"/>
    <property type="match status" value="1"/>
</dbReference>
<comment type="cofactor">
    <cofactor evidence="7">
        <name>dipyrromethane</name>
        <dbReference type="ChEBI" id="CHEBI:60342"/>
    </cofactor>
    <text evidence="7">Binds 1 dipyrromethane group covalently.</text>
</comment>
<dbReference type="AlphaFoldDB" id="F5RMU0"/>
<dbReference type="InterPro" id="IPR022419">
    <property type="entry name" value="Porphobilin_deaminase_cofac_BS"/>
</dbReference>
<dbReference type="Pfam" id="PF01379">
    <property type="entry name" value="Porphobil_deam"/>
    <property type="match status" value="1"/>
</dbReference>
<dbReference type="SUPFAM" id="SSF54782">
    <property type="entry name" value="Porphobilinogen deaminase (hydroxymethylbilane synthase), C-terminal domain"/>
    <property type="match status" value="1"/>
</dbReference>
<evidence type="ECO:0000256" key="6">
    <source>
        <dbReference type="ARBA" id="ARBA00048169"/>
    </source>
</evidence>
<evidence type="ECO:0000256" key="2">
    <source>
        <dbReference type="ARBA" id="ARBA00005638"/>
    </source>
</evidence>
<dbReference type="PANTHER" id="PTHR11557">
    <property type="entry name" value="PORPHOBILINOGEN DEAMINASE"/>
    <property type="match status" value="1"/>
</dbReference>
<evidence type="ECO:0000259" key="9">
    <source>
        <dbReference type="Pfam" id="PF03900"/>
    </source>
</evidence>
<dbReference type="PRINTS" id="PR00151">
    <property type="entry name" value="PORPHBDMNASE"/>
</dbReference>
<proteinExistence type="inferred from homology"/>
<dbReference type="Gene3D" id="3.30.160.40">
    <property type="entry name" value="Porphobilinogen deaminase, C-terminal domain"/>
    <property type="match status" value="1"/>
</dbReference>
<keyword evidence="4 7" id="KW-0808">Transferase</keyword>
<dbReference type="InterPro" id="IPR022418">
    <property type="entry name" value="Porphobilinogen_deaminase_C"/>
</dbReference>
<dbReference type="SUPFAM" id="SSF53850">
    <property type="entry name" value="Periplasmic binding protein-like II"/>
    <property type="match status" value="1"/>
</dbReference>
<dbReference type="Gene3D" id="3.40.190.10">
    <property type="entry name" value="Periplasmic binding protein-like II"/>
    <property type="match status" value="2"/>
</dbReference>
<comment type="catalytic activity">
    <reaction evidence="6 7">
        <text>4 porphobilinogen + H2O = hydroxymethylbilane + 4 NH4(+)</text>
        <dbReference type="Rhea" id="RHEA:13185"/>
        <dbReference type="ChEBI" id="CHEBI:15377"/>
        <dbReference type="ChEBI" id="CHEBI:28938"/>
        <dbReference type="ChEBI" id="CHEBI:57845"/>
        <dbReference type="ChEBI" id="CHEBI:58126"/>
        <dbReference type="EC" id="2.5.1.61"/>
    </reaction>
</comment>
<comment type="caution">
    <text evidence="10">The sequence shown here is derived from an EMBL/GenBank/DDBJ whole genome shotgun (WGS) entry which is preliminary data.</text>
</comment>
<evidence type="ECO:0000256" key="7">
    <source>
        <dbReference type="HAMAP-Rule" id="MF_00260"/>
    </source>
</evidence>
<sequence>MTTKGDRILDAPLAKIGGKGLFTKELEQAMLAGEIDLAVHSLKDMPTEVPEGLVIGAITQRLDAGDAFVSVHYRSMEDLPQGARVGTSSLRRRAQLLAVRPDLTILDLRGNVNTRLAKLDAGEFDAIVLAAAGLKRLGLGERIRTILPRAMILPAVGQGALAIECRADDGRIQEMIDFLRDTEMTAAATAERAFLRRVEGGCQIPVGVYAEVGEGNVLHVEAMIASIDGMRVCRSHSMGTPAEAEKIGIALAEELLDVGGREILKEIGIAV</sequence>
<dbReference type="eggNOG" id="COG0181">
    <property type="taxonomic scope" value="Bacteria"/>
</dbReference>
<dbReference type="PIRSF" id="PIRSF001438">
    <property type="entry name" value="4pyrrol_synth_OHMeBilane_synth"/>
    <property type="match status" value="1"/>
</dbReference>
<keyword evidence="11" id="KW-1185">Reference proteome</keyword>
<evidence type="ECO:0000256" key="5">
    <source>
        <dbReference type="ARBA" id="ARBA00023244"/>
    </source>
</evidence>
<dbReference type="Pfam" id="PF03900">
    <property type="entry name" value="Porphobil_deamC"/>
    <property type="match status" value="1"/>
</dbReference>
<name>F5RMU0_9FIRM</name>
<dbReference type="NCBIfam" id="TIGR00212">
    <property type="entry name" value="hemC"/>
    <property type="match status" value="1"/>
</dbReference>
<feature type="domain" description="Porphobilinogen deaminase N-terminal" evidence="8">
    <location>
        <begin position="1"/>
        <end position="173"/>
    </location>
</feature>
<keyword evidence="5 7" id="KW-0627">Porphyrin biosynthesis</keyword>
<dbReference type="HAMAP" id="MF_00260">
    <property type="entry name" value="Porphobil_deam"/>
    <property type="match status" value="1"/>
</dbReference>
<gene>
    <name evidence="7 10" type="primary">hemC</name>
    <name evidence="10" type="ORF">HMPREF9081_1576</name>
</gene>
<comment type="function">
    <text evidence="1 7">Tetrapolymerization of the monopyrrole PBG into the hydroxymethylbilane pre-uroporphyrinogen in several discrete steps.</text>
</comment>
<dbReference type="PANTHER" id="PTHR11557:SF0">
    <property type="entry name" value="PORPHOBILINOGEN DEAMINASE"/>
    <property type="match status" value="1"/>
</dbReference>
<dbReference type="GO" id="GO:0006782">
    <property type="term" value="P:protoporphyrinogen IX biosynthetic process"/>
    <property type="evidence" value="ECO:0007669"/>
    <property type="project" value="UniProtKB-UniRule"/>
</dbReference>
<dbReference type="EC" id="2.5.1.61" evidence="7"/>
<evidence type="ECO:0000313" key="11">
    <source>
        <dbReference type="Proteomes" id="UP000004067"/>
    </source>
</evidence>
<protein>
    <recommendedName>
        <fullName evidence="7">Porphobilinogen deaminase</fullName>
        <shortName evidence="7">PBG</shortName>
        <ecNumber evidence="7">2.5.1.61</ecNumber>
    </recommendedName>
    <alternativeName>
        <fullName evidence="7">Hydroxymethylbilane synthase</fullName>
        <shortName evidence="7">HMBS</shortName>
    </alternativeName>
    <alternativeName>
        <fullName evidence="7">Pre-uroporphyrinogen synthase</fullName>
    </alternativeName>
</protein>
<evidence type="ECO:0000256" key="3">
    <source>
        <dbReference type="ARBA" id="ARBA00011245"/>
    </source>
</evidence>
<feature type="modified residue" description="S-(dipyrrolylmethanemethyl)cysteine" evidence="7">
    <location>
        <position position="202"/>
    </location>
</feature>
<comment type="subunit">
    <text evidence="3 7">Monomer.</text>
</comment>
<comment type="miscellaneous">
    <text evidence="7">The porphobilinogen subunits are added to the dipyrromethane group.</text>
</comment>
<reference evidence="10 11" key="1">
    <citation type="submission" date="2011-04" db="EMBL/GenBank/DDBJ databases">
        <authorList>
            <person name="Muzny D."/>
            <person name="Qin X."/>
            <person name="Deng J."/>
            <person name="Jiang H."/>
            <person name="Liu Y."/>
            <person name="Qu J."/>
            <person name="Song X.-Z."/>
            <person name="Zhang L."/>
            <person name="Thornton R."/>
            <person name="Coyle M."/>
            <person name="Francisco L."/>
            <person name="Jackson L."/>
            <person name="Javaid M."/>
            <person name="Korchina V."/>
            <person name="Kovar C."/>
            <person name="Mata R."/>
            <person name="Mathew T."/>
            <person name="Ngo R."/>
            <person name="Nguyen L."/>
            <person name="Nguyen N."/>
            <person name="Okwuonu G."/>
            <person name="Ongeri F."/>
            <person name="Pham C."/>
            <person name="Simmons D."/>
            <person name="Wilczek-Boney K."/>
            <person name="Hale W."/>
            <person name="Jakkamsetti A."/>
            <person name="Pham P."/>
            <person name="Ruth R."/>
            <person name="San Lucas F."/>
            <person name="Warren J."/>
            <person name="Zhang J."/>
            <person name="Zhao Z."/>
            <person name="Zhou C."/>
            <person name="Zhu D."/>
            <person name="Lee S."/>
            <person name="Bess C."/>
            <person name="Blankenburg K."/>
            <person name="Forbes L."/>
            <person name="Fu Q."/>
            <person name="Gubbala S."/>
            <person name="Hirani K."/>
            <person name="Jayaseelan J.C."/>
            <person name="Lara F."/>
            <person name="Munidasa M."/>
            <person name="Palculict T."/>
            <person name="Patil S."/>
            <person name="Pu L.-L."/>
            <person name="Saada N."/>
            <person name="Tang L."/>
            <person name="Weissenberger G."/>
            <person name="Zhu Y."/>
            <person name="Hemphill L."/>
            <person name="Shang Y."/>
            <person name="Youmans B."/>
            <person name="Ayvaz T."/>
            <person name="Ross M."/>
            <person name="Santibanez J."/>
            <person name="Aqrawi P."/>
            <person name="Gross S."/>
            <person name="Joshi V."/>
            <person name="Fowler G."/>
            <person name="Nazareth L."/>
            <person name="Reid J."/>
            <person name="Worley K."/>
            <person name="Petrosino J."/>
            <person name="Highlander S."/>
            <person name="Gibbs R."/>
        </authorList>
    </citation>
    <scope>NUCLEOTIDE SEQUENCE [LARGE SCALE GENOMIC DNA]</scope>
    <source>
        <strain evidence="10 11">DSM 2778</strain>
    </source>
</reference>
<evidence type="ECO:0000259" key="8">
    <source>
        <dbReference type="Pfam" id="PF01379"/>
    </source>
</evidence>
<dbReference type="CDD" id="cd13646">
    <property type="entry name" value="PBP2_EcHMBS_like"/>
    <property type="match status" value="1"/>
</dbReference>
<dbReference type="InterPro" id="IPR036803">
    <property type="entry name" value="Porphobilinogen_deaminase_C_sf"/>
</dbReference>
<organism evidence="10 11">
    <name type="scientific">Centipeda periodontii DSM 2778</name>
    <dbReference type="NCBI Taxonomy" id="888060"/>
    <lineage>
        <taxon>Bacteria</taxon>
        <taxon>Bacillati</taxon>
        <taxon>Bacillota</taxon>
        <taxon>Negativicutes</taxon>
        <taxon>Selenomonadales</taxon>
        <taxon>Selenomonadaceae</taxon>
        <taxon>Centipeda</taxon>
    </lineage>
</organism>
<evidence type="ECO:0000256" key="4">
    <source>
        <dbReference type="ARBA" id="ARBA00022679"/>
    </source>
</evidence>
<dbReference type="EMBL" id="AFHQ01000034">
    <property type="protein sequence ID" value="EGK59588.1"/>
    <property type="molecule type" value="Genomic_DNA"/>
</dbReference>
<evidence type="ECO:0000256" key="1">
    <source>
        <dbReference type="ARBA" id="ARBA00002869"/>
    </source>
</evidence>
<dbReference type="PROSITE" id="PS00533">
    <property type="entry name" value="PORPHOBILINOGEN_DEAM"/>
    <property type="match status" value="1"/>
</dbReference>